<dbReference type="InterPro" id="IPR045110">
    <property type="entry name" value="XMAP215"/>
</dbReference>
<feature type="domain" description="TOG" evidence="5">
    <location>
        <begin position="1"/>
        <end position="218"/>
    </location>
</feature>
<feature type="compositionally biased region" description="Low complexity" evidence="4">
    <location>
        <begin position="605"/>
        <end position="616"/>
    </location>
</feature>
<dbReference type="GO" id="GO:0051010">
    <property type="term" value="F:microtubule plus-end binding"/>
    <property type="evidence" value="ECO:0007669"/>
    <property type="project" value="InterPro"/>
</dbReference>
<reference evidence="6 7" key="1">
    <citation type="submission" date="2019-05" db="EMBL/GenBank/DDBJ databases">
        <title>The compact genome of Giardia muris reveals important steps in the evolution of intestinal protozoan parasites.</title>
        <authorList>
            <person name="Xu F."/>
            <person name="Jimenez-Gonzalez A."/>
            <person name="Einarsson E."/>
            <person name="Astvaldsson A."/>
            <person name="Peirasmaki D."/>
            <person name="Eckmann L."/>
            <person name="Andersson J.O."/>
            <person name="Svard S.G."/>
            <person name="Jerlstrom-Hultqvist J."/>
        </authorList>
    </citation>
    <scope>NUCLEOTIDE SEQUENCE [LARGE SCALE GENOMIC DNA]</scope>
    <source>
        <strain evidence="6 7">Roberts-Thomson</strain>
    </source>
</reference>
<dbReference type="VEuPathDB" id="GiardiaDB:GMRT_10508"/>
<name>A0A4Z1T262_GIAMU</name>
<dbReference type="EMBL" id="VDLU01000005">
    <property type="protein sequence ID" value="TNJ26501.1"/>
    <property type="molecule type" value="Genomic_DNA"/>
</dbReference>
<proteinExistence type="predicted"/>
<dbReference type="InterPro" id="IPR048491">
    <property type="entry name" value="XMAP215_CLASP_TOG"/>
</dbReference>
<feature type="region of interest" description="Disordered" evidence="4">
    <location>
        <begin position="1453"/>
        <end position="1492"/>
    </location>
</feature>
<evidence type="ECO:0000256" key="3">
    <source>
        <dbReference type="ARBA" id="ARBA00023212"/>
    </source>
</evidence>
<dbReference type="GO" id="GO:0061863">
    <property type="term" value="F:microtubule plus end polymerase"/>
    <property type="evidence" value="ECO:0007669"/>
    <property type="project" value="InterPro"/>
</dbReference>
<feature type="domain" description="TOG" evidence="5">
    <location>
        <begin position="251"/>
        <end position="473"/>
    </location>
</feature>
<dbReference type="GO" id="GO:0046785">
    <property type="term" value="P:microtubule polymerization"/>
    <property type="evidence" value="ECO:0007669"/>
    <property type="project" value="InterPro"/>
</dbReference>
<evidence type="ECO:0000256" key="1">
    <source>
        <dbReference type="ARBA" id="ARBA00004245"/>
    </source>
</evidence>
<feature type="compositionally biased region" description="Low complexity" evidence="4">
    <location>
        <begin position="625"/>
        <end position="637"/>
    </location>
</feature>
<gene>
    <name evidence="6" type="ORF">GMRT_10508</name>
</gene>
<dbReference type="Pfam" id="PF21041">
    <property type="entry name" value="XMAP215_CLASP_TOG"/>
    <property type="match status" value="1"/>
</dbReference>
<dbReference type="Proteomes" id="UP000315496">
    <property type="component" value="Chromosome 5"/>
</dbReference>
<dbReference type="OrthoDB" id="205662at2759"/>
<dbReference type="InterPro" id="IPR034085">
    <property type="entry name" value="TOG"/>
</dbReference>
<dbReference type="GO" id="GO:0005856">
    <property type="term" value="C:cytoskeleton"/>
    <property type="evidence" value="ECO:0007669"/>
    <property type="project" value="UniProtKB-SubCell"/>
</dbReference>
<dbReference type="Gene3D" id="1.25.10.10">
    <property type="entry name" value="Leucine-rich Repeat Variant"/>
    <property type="match status" value="2"/>
</dbReference>
<dbReference type="InterPro" id="IPR011989">
    <property type="entry name" value="ARM-like"/>
</dbReference>
<keyword evidence="2" id="KW-0963">Cytoplasm</keyword>
<evidence type="ECO:0000256" key="4">
    <source>
        <dbReference type="SAM" id="MobiDB-lite"/>
    </source>
</evidence>
<organism evidence="6 7">
    <name type="scientific">Giardia muris</name>
    <dbReference type="NCBI Taxonomy" id="5742"/>
    <lineage>
        <taxon>Eukaryota</taxon>
        <taxon>Metamonada</taxon>
        <taxon>Diplomonadida</taxon>
        <taxon>Hexamitidae</taxon>
        <taxon>Giardiinae</taxon>
        <taxon>Giardia</taxon>
    </lineage>
</organism>
<evidence type="ECO:0000256" key="2">
    <source>
        <dbReference type="ARBA" id="ARBA00022490"/>
    </source>
</evidence>
<evidence type="ECO:0000313" key="7">
    <source>
        <dbReference type="Proteomes" id="UP000315496"/>
    </source>
</evidence>
<evidence type="ECO:0000313" key="6">
    <source>
        <dbReference type="EMBL" id="TNJ26501.1"/>
    </source>
</evidence>
<dbReference type="SMART" id="SM01349">
    <property type="entry name" value="TOG"/>
    <property type="match status" value="2"/>
</dbReference>
<sequence>MADQDDSQSKSEWKTRLEFIQALNAGSTEDAVMQLSHVFPQALRDSNVLCLTAALQLLDKVKDSDVLHAWPVLQELAGLLVYPCSVNAKAGIRAKAIQLVLDLSVSARDVMLGAITGAIQSTNPGQVRAGLQVLTQLVKERGTGAFDVSDVVFLVVHTLQAKEADVRKASQEAIAQIMEADTQETRDLMVMLESELPKAHFQALVAAVAEKVSGTVPNATKNKAAVHASAQNANTRRAKSTEQGALDVASTEIPFLQIEPGWEVVLSTASSKWEEKQLVLKQLSDELLNTTLPRVPNSTSWQNLCRTLKQLLDTENNQACVIQTMKAIGIFALSADTFPAQLGKQFGSGLLARFKDKKPAIIQQVNKTLLNLLLCQITSTELTSEYLGTLTSKSPDQRLEVLRFLTHCFSLTSIKQEARLEECFEAIRPYLRRTGLTLSSLIENLRPRLTLTTKAVTALVKAALPLITDASQAVRTACTEMLSACCIFHMSSPQHVVALSEVLFQPVLSVGKGATATAILDDIVRYNSSNSGGSSAEVQRLRTVVQAVQQAIVTGAITLDGAVVSPQKMNPPSTRSSPVARASSRQNPTRATHQASPTNKKASLTPRAAPTATQPTKNTSPVVHTTARSRPRSTSSRQPVKVPTTAPQASLVPVVPAVPATSTSAPASKSRPVVSELIINPLDSIAESLILDEALLKPFRLSSLFLDVTNSLLLAGPSEVMLIDIGEFIDTLSVVGSEIFGNFDLSLLALDPPSITAFLGLIGKFVGRCTIDGALDYYRTGSATTKPYLLKVVLHSTGNTDNLCYSTIQKAFSRIFEFLCRYLILLFALPLATAPATFRQPGIYTLPQELLTTVYDVLRQMVPGCFSQSSPSLAGNSVSTIIPVMTRTLLLLPEARRSLDLSRTVTATNDTTFPLFIQVSQDPRQILNIVCGELLLVSDPTALQYEVNIVELANVLSVICNELLTEDVSLFPSVAHEDSIDWCLTTTLDLIEAYEGRQDMQPALQGLFRSFLLALQRQIPLTVLTAAYLSRCPPTLQQDVLELAPYPRSDARLVKIITQLSVPDTDILASLDSVITAMKLFINYVREDPSLLDGPLCHLVVQLVIRVLGLHRSSVVSPLTQSVTKSRQFYSSANRLVYRLVRYSAIVLLECVESKGCMKHIAAGAVASILVEIGYFTNAALIDGLIADQTPELLRDVVDLYTGVQTSLLGNTLKNVLAEATLMLLLEVYTSYMSFVPTYFKAHHTNYAEDFCTEIVSKIELPFRYIPDALLTGKYLEHLQSSVLSRAFDPITTALETQLQSQSALGGNILDPDRFFFSLASCFNLACSHVLNYLQLEHGTDESYVLKLIDPSDDTVFSTMYARVTELYGVSSYDSRLCLRFIQEMAERYVHEPIGREIIAGMEALPEHFEILLRSLSPDQNLASLRLVEPQGDQMVGTDVEISSDRASSVGIPASLQKPIQEQVQGQNPSSKTEKTKSSKASRIPHISSLSNVRQQDMRSVRQISLKASLAMLNTDPAEAIKQIHEYTLRDSGCEGLPKNPSLEIEYSSYLETNFAPLLATTYYFQEAEIARVLISLRKIHTTWLLEHGIEASHDRPVVRSRPGANGYMSDLAALEAQLGGPQ</sequence>
<comment type="caution">
    <text evidence="6">The sequence shown here is derived from an EMBL/GenBank/DDBJ whole genome shotgun (WGS) entry which is preliminary data.</text>
</comment>
<dbReference type="GO" id="GO:0007051">
    <property type="term" value="P:spindle organization"/>
    <property type="evidence" value="ECO:0007669"/>
    <property type="project" value="InterPro"/>
</dbReference>
<dbReference type="SUPFAM" id="SSF48371">
    <property type="entry name" value="ARM repeat"/>
    <property type="match status" value="1"/>
</dbReference>
<evidence type="ECO:0000259" key="5">
    <source>
        <dbReference type="SMART" id="SM01349"/>
    </source>
</evidence>
<dbReference type="PANTHER" id="PTHR12609">
    <property type="entry name" value="MICROTUBULE ASSOCIATED PROTEIN XMAP215"/>
    <property type="match status" value="1"/>
</dbReference>
<feature type="region of interest" description="Disordered" evidence="4">
    <location>
        <begin position="564"/>
        <end position="647"/>
    </location>
</feature>
<keyword evidence="7" id="KW-1185">Reference proteome</keyword>
<accession>A0A4Z1T262</accession>
<dbReference type="InterPro" id="IPR016024">
    <property type="entry name" value="ARM-type_fold"/>
</dbReference>
<feature type="compositionally biased region" description="Polar residues" evidence="4">
    <location>
        <begin position="567"/>
        <end position="602"/>
    </location>
</feature>
<keyword evidence="3" id="KW-0206">Cytoskeleton</keyword>
<protein>
    <submittedName>
        <fullName evidence="6">STU2-like protein</fullName>
    </submittedName>
</protein>
<feature type="compositionally biased region" description="Polar residues" evidence="4">
    <location>
        <begin position="1458"/>
        <end position="1469"/>
    </location>
</feature>
<comment type="subcellular location">
    <subcellularLocation>
        <location evidence="1">Cytoplasm</location>
        <location evidence="1">Cytoskeleton</location>
    </subcellularLocation>
</comment>
<dbReference type="GO" id="GO:0030951">
    <property type="term" value="P:establishment or maintenance of microtubule cytoskeleton polarity"/>
    <property type="evidence" value="ECO:0007669"/>
    <property type="project" value="InterPro"/>
</dbReference>